<sequence length="124" mass="12519">MGKIAVTTEGPTLEDRVDPRFGRAAGFAIVDPETMTVVSYVDNGGSQALAQGAGIQAAENVANAGATVLLTGYVGPKAFAALQAAGIGIGQDVDNLTVREAVEQYKAGRVNMADAPNAQAGGNK</sequence>
<proteinExistence type="predicted"/>
<gene>
    <name evidence="2" type="ORF">AWY79_02435</name>
</gene>
<keyword evidence="3" id="KW-1185">Reference proteome</keyword>
<dbReference type="SUPFAM" id="SSF53146">
    <property type="entry name" value="Nitrogenase accessory factor-like"/>
    <property type="match status" value="1"/>
</dbReference>
<accession>A0ABM5YZE1</accession>
<dbReference type="PANTHER" id="PTHR42983">
    <property type="entry name" value="DINITROGENASE IRON-MOLYBDENUM COFACTOR PROTEIN-RELATED"/>
    <property type="match status" value="1"/>
</dbReference>
<reference evidence="2 3" key="1">
    <citation type="journal article" date="2016" name="Front. Microbiol.">
        <title>Genome Sequence of the Piezophilic, Mesophilic Sulfate-Reducing Bacterium Desulfovibrio indicus J2T.</title>
        <authorList>
            <person name="Cao J."/>
            <person name="Maignien L."/>
            <person name="Shao Z."/>
            <person name="Alain K."/>
            <person name="Jebbar M."/>
        </authorList>
    </citation>
    <scope>NUCLEOTIDE SEQUENCE [LARGE SCALE GENOMIC DNA]</scope>
    <source>
        <strain evidence="2 3">J2</strain>
    </source>
</reference>
<dbReference type="PANTHER" id="PTHR42983:SF1">
    <property type="entry name" value="IRON-MOLYBDENUM PROTEIN"/>
    <property type="match status" value="1"/>
</dbReference>
<dbReference type="Proteomes" id="UP000055611">
    <property type="component" value="Chromosome"/>
</dbReference>
<dbReference type="EMBL" id="CP014206">
    <property type="protein sequence ID" value="AMK12891.1"/>
    <property type="molecule type" value="Genomic_DNA"/>
</dbReference>
<evidence type="ECO:0000313" key="3">
    <source>
        <dbReference type="Proteomes" id="UP000055611"/>
    </source>
</evidence>
<name>A0ABM5YZE1_9BACT</name>
<dbReference type="Gene3D" id="3.30.420.130">
    <property type="entry name" value="Dinitrogenase iron-molybdenum cofactor biosynthesis domain"/>
    <property type="match status" value="1"/>
</dbReference>
<feature type="domain" description="Dinitrogenase iron-molybdenum cofactor biosynthesis" evidence="1">
    <location>
        <begin position="14"/>
        <end position="106"/>
    </location>
</feature>
<protein>
    <submittedName>
        <fullName evidence="2">Dinitrogenase iron-molybdenum cofactor biosynthesis protein</fullName>
    </submittedName>
</protein>
<organism evidence="2 3">
    <name type="scientific">Pseudodesulfovibrio indicus</name>
    <dbReference type="NCBI Taxonomy" id="1716143"/>
    <lineage>
        <taxon>Bacteria</taxon>
        <taxon>Pseudomonadati</taxon>
        <taxon>Thermodesulfobacteriota</taxon>
        <taxon>Desulfovibrionia</taxon>
        <taxon>Desulfovibrionales</taxon>
        <taxon>Desulfovibrionaceae</taxon>
    </lineage>
</organism>
<dbReference type="InterPro" id="IPR003731">
    <property type="entry name" value="Di-Nase_FeMo-co_biosynth"/>
</dbReference>
<evidence type="ECO:0000259" key="1">
    <source>
        <dbReference type="Pfam" id="PF02579"/>
    </source>
</evidence>
<evidence type="ECO:0000313" key="2">
    <source>
        <dbReference type="EMBL" id="AMK12891.1"/>
    </source>
</evidence>
<dbReference type="InterPro" id="IPR036105">
    <property type="entry name" value="DiNase_FeMo-co_biosyn_sf"/>
</dbReference>
<dbReference type="Pfam" id="PF02579">
    <property type="entry name" value="Nitro_FeMo-Co"/>
    <property type="match status" value="1"/>
</dbReference>